<dbReference type="PANTHER" id="PTHR33463">
    <property type="entry name" value="NB-ARC DOMAIN-CONTAINING PROTEIN-RELATED"/>
    <property type="match status" value="1"/>
</dbReference>
<keyword evidence="3" id="KW-0611">Plant defense</keyword>
<dbReference type="GO" id="GO:0005524">
    <property type="term" value="F:ATP binding"/>
    <property type="evidence" value="ECO:0007669"/>
    <property type="project" value="UniProtKB-KW"/>
</dbReference>
<dbReference type="InterPro" id="IPR050905">
    <property type="entry name" value="Plant_NBS-LRR"/>
</dbReference>
<keyword evidence="7" id="KW-0732">Signal</keyword>
<dbReference type="Proteomes" id="UP001634007">
    <property type="component" value="Unassembled WGS sequence"/>
</dbReference>
<dbReference type="SUPFAM" id="SSF52540">
    <property type="entry name" value="P-loop containing nucleoside triphosphate hydrolases"/>
    <property type="match status" value="1"/>
</dbReference>
<organism evidence="9 10">
    <name type="scientific">Eucalyptus globulus</name>
    <name type="common">Tasmanian blue gum</name>
    <dbReference type="NCBI Taxonomy" id="34317"/>
    <lineage>
        <taxon>Eukaryota</taxon>
        <taxon>Viridiplantae</taxon>
        <taxon>Streptophyta</taxon>
        <taxon>Embryophyta</taxon>
        <taxon>Tracheophyta</taxon>
        <taxon>Spermatophyta</taxon>
        <taxon>Magnoliopsida</taxon>
        <taxon>eudicotyledons</taxon>
        <taxon>Gunneridae</taxon>
        <taxon>Pentapetalae</taxon>
        <taxon>rosids</taxon>
        <taxon>malvids</taxon>
        <taxon>Myrtales</taxon>
        <taxon>Myrtaceae</taxon>
        <taxon>Myrtoideae</taxon>
        <taxon>Eucalypteae</taxon>
        <taxon>Eucalyptus</taxon>
    </lineage>
</organism>
<feature type="domain" description="AAA+ ATPase" evidence="8">
    <location>
        <begin position="206"/>
        <end position="350"/>
    </location>
</feature>
<accession>A0ABD3JVT7</accession>
<evidence type="ECO:0000313" key="9">
    <source>
        <dbReference type="EMBL" id="KAL3729906.1"/>
    </source>
</evidence>
<comment type="caution">
    <text evidence="9">The sequence shown here is derived from an EMBL/GenBank/DDBJ whole genome shotgun (WGS) entry which is preliminary data.</text>
</comment>
<feature type="compositionally biased region" description="Low complexity" evidence="6">
    <location>
        <begin position="164"/>
        <end position="179"/>
    </location>
</feature>
<feature type="coiled-coil region" evidence="5">
    <location>
        <begin position="28"/>
        <end position="97"/>
    </location>
</feature>
<evidence type="ECO:0000256" key="4">
    <source>
        <dbReference type="ARBA" id="ARBA00022840"/>
    </source>
</evidence>
<comment type="similarity">
    <text evidence="1">Belongs to the disease resistance NB-LRR family.</text>
</comment>
<dbReference type="GO" id="GO:0006952">
    <property type="term" value="P:defense response"/>
    <property type="evidence" value="ECO:0007669"/>
    <property type="project" value="UniProtKB-KW"/>
</dbReference>
<dbReference type="Pfam" id="PF00931">
    <property type="entry name" value="NB-ARC"/>
    <property type="match status" value="1"/>
</dbReference>
<dbReference type="Gene3D" id="1.10.8.430">
    <property type="entry name" value="Helical domain of apoptotic protease-activating factors"/>
    <property type="match status" value="1"/>
</dbReference>
<reference evidence="9 10" key="1">
    <citation type="submission" date="2024-11" db="EMBL/GenBank/DDBJ databases">
        <title>Chromosome-level genome assembly of Eucalyptus globulus Labill. provides insights into its genome evolution.</title>
        <authorList>
            <person name="Li X."/>
        </authorList>
    </citation>
    <scope>NUCLEOTIDE SEQUENCE [LARGE SCALE GENOMIC DNA]</scope>
    <source>
        <strain evidence="9">CL2024</strain>
        <tissue evidence="9">Fresh tender leaves</tissue>
    </source>
</reference>
<protein>
    <recommendedName>
        <fullName evidence="8">AAA+ ATPase domain-containing protein</fullName>
    </recommendedName>
</protein>
<feature type="signal peptide" evidence="7">
    <location>
        <begin position="1"/>
        <end position="16"/>
    </location>
</feature>
<dbReference type="SMART" id="SM00382">
    <property type="entry name" value="AAA"/>
    <property type="match status" value="1"/>
</dbReference>
<evidence type="ECO:0000256" key="7">
    <source>
        <dbReference type="SAM" id="SignalP"/>
    </source>
</evidence>
<dbReference type="InterPro" id="IPR057135">
    <property type="entry name" value="At4g27190-like_LRR"/>
</dbReference>
<dbReference type="InterPro" id="IPR003593">
    <property type="entry name" value="AAA+_ATPase"/>
</dbReference>
<evidence type="ECO:0000256" key="2">
    <source>
        <dbReference type="ARBA" id="ARBA00022741"/>
    </source>
</evidence>
<name>A0ABD3JVT7_EUCGL</name>
<gene>
    <name evidence="9" type="ORF">ACJRO7_026975</name>
</gene>
<keyword evidence="10" id="KW-1185">Reference proteome</keyword>
<dbReference type="SUPFAM" id="SSF52047">
    <property type="entry name" value="RNI-like"/>
    <property type="match status" value="3"/>
</dbReference>
<feature type="chain" id="PRO_5044772322" description="AAA+ ATPase domain-containing protein" evidence="7">
    <location>
        <begin position="17"/>
        <end position="2140"/>
    </location>
</feature>
<feature type="region of interest" description="Disordered" evidence="6">
    <location>
        <begin position="157"/>
        <end position="182"/>
    </location>
</feature>
<dbReference type="Gene3D" id="3.40.50.300">
    <property type="entry name" value="P-loop containing nucleotide triphosphate hydrolases"/>
    <property type="match status" value="1"/>
</dbReference>
<keyword evidence="5" id="KW-0175">Coiled coil</keyword>
<dbReference type="InterPro" id="IPR042197">
    <property type="entry name" value="Apaf_helical"/>
</dbReference>
<evidence type="ECO:0000256" key="3">
    <source>
        <dbReference type="ARBA" id="ARBA00022821"/>
    </source>
</evidence>
<dbReference type="SUPFAM" id="SSF52058">
    <property type="entry name" value="L domain-like"/>
    <property type="match status" value="1"/>
</dbReference>
<proteinExistence type="inferred from homology"/>
<dbReference type="PANTHER" id="PTHR33463:SF203">
    <property type="entry name" value="AAA+ ATPASE DOMAIN-CONTAINING PROTEIN"/>
    <property type="match status" value="1"/>
</dbReference>
<dbReference type="Gene3D" id="3.80.10.10">
    <property type="entry name" value="Ribonuclease Inhibitor"/>
    <property type="match status" value="6"/>
</dbReference>
<keyword evidence="2" id="KW-0547">Nucleotide-binding</keyword>
<evidence type="ECO:0000313" key="10">
    <source>
        <dbReference type="Proteomes" id="UP001634007"/>
    </source>
</evidence>
<dbReference type="InterPro" id="IPR002182">
    <property type="entry name" value="NB-ARC"/>
</dbReference>
<sequence length="2140" mass="243307">MSILSIISFAWTVLQSFVDPITQPYRYVMSSRRYAEDLEKEVENLAHEAERVEDIKEKADNNVQDVFDWVADWQASAKEALEKARDLLKDFEKATDKICCHGTLPDPICLYQFSEEADNKIKSIKQLIEKTSAIKEMNDISFSGRARGNVIPRFSASGKGKGVVGSTTASASASSASTSDKLRDDGVFESRDLLIQKIMEALADNSHSVVGVYGMGGVGKSTLLVDAERRIREEGSFDLVAKANVLQNPDIKSIQEEIAFWLGLDIIKKEENVGLRAELLRERLQKEEEKKRKVLIILDDLWRRLDLSSVGIPCGYDNKVIGCKLLLTSRDRDVLQREMACNKVFLLDSLPKEEAKRLFERIVEEKAHEEEYKFLVDDALRKCAGLPFLIIALAKRFKHAALSEWKYTLEKIERSRDKGTNEVINDTLQLSYDGLEEEVKLLLRLCVVYGVSNPSLENLVRYGVGLELFQEVSNIEGARCGLSTMIHTLQASSLLLDDGDADSFKIHDLVRGFVTLVSSRDDPLLVWKDNDNSVTELSKDKLKSCTAVCFPYIDMKELPEEIDSPEMRIFLLFTNDKSLKIPDSYFNSMRKLMVLHLSWVRLTSSPSLFKFLENLHTLCLDGCSLEDVAMIGELKGLHILSFANSNIQQLPKEIGQLEELRLLDLNHCLQLKMIVPDVLGSLMKLEELYMENSFDQWNAMEQTPPINAELIELNNMKNLCTLHVSIPNPMVLPDDLNVKKLTKYKIQIGDVEHWRGGEGLSTLEIKLDPTSDILQKGCIQTFLSKTDDLFLDGLNGTEQSICLLSQRGFKKLKHLHVKNSPSVHYVLQSLSHTDFKTLESLILDNLINLEKICNNHISTKSFSALKEVRVESCDKMEVLFPLSLLRELQQLEEMQIVNCHLMREIIEVDDCSKIELRNLRALKLRDLPNMRNFFTAEMAPSSSTSISQVGTQVAFFNGQWVSIPSLESLTMARLPNLEDLWTDEPPLGLSNLQFLEVFSCESLSRVINSRSLVKLHKLHTLRVIACVSVREIFCLDGLGTDANIETLSELNTIYISKLPNLMCIWNKNPCEIVKFHDLKKLAVDGCNNLRFLFFPSMLQSLAQLRELDIRHCKNMEVIIMEEEGLKSETLVFPMLTNLLIIGLESLTCFSRRKCTPKAQDEDRVKSCATVLFNQEVAFPSLETLDIKGMDNIEIIWDNQVAANSFHKLKLLELWRCNKLLNIVPSCILGQLRSLENLVVRSCSLLEVVFKLQPLNPLDGHPVVDLPLQKLVLNELPKLKCVWDKELQRRVKFQCFRSITISKCKSLASLFPASVAIHLIQLEKLNIDECGIVELIKKEDGIVPRFVFPKLTSLKLEHLTKLKCIYTGKHASYWPALKTLRVCGHDKVEILASHLENEMSLDKQPLFLIEKVAFPRLETLYINDMDNIEIIWDNQVAADSFHKLKSLEVWRCNKLSNIVPSCILGQLRSLESLEVGSCDSLEVVFKLQPLNPLDGHPVAHLPLKMLELYGLPKLKCVWDKDLHSQVKFQCLRSITVSKCKSLTSLFPASVAIHLTQLEELRISECGIVELIKKEGPVPKVVFPRLTSLELEDLIELKCIYTKIHALCWPALKNLEVLGCNKVEILASQPGNEMPLRKQPLFLIEKGAFPNLQELKLDLSGRMEIWHGHFDDGEFFSKLKVLELHHFSKELAISTCCFLQSLVNLEKLVVCESYREELNISIEAIVGPSHDLEVILPFSFQHLKTLKVLHCDGLSPYEILPSSKKIQHLKTLDMSFCDGLSNIFTPTIARNLVELTTLRISNCKMLTEVICDEEGEEGLMVAFNQLKYIELDRLIRLRCFSSIKYTLVFPLLEDVIVSGCPGMKFFSGGPIEVPKLDRVQVSTKAWFWKENLNITIQNMFEEMEMVATVKFMRLSEFPELIGKWQSELNPIKLSWQLKSLIVDKCPSFVNAIPSNLMLLLVNMRRLQVCDCESLEEIFDLDGLVGLGSTRKLPSSMTLDLVNLPKLRRLWNRDLQGSLPYNFLYYITLYNCSNLRHAFNPSMAQCLANLSQVEIKECDRMEGVIEEEEDQRSALEKITFPNLGRMKLECLPNLTSFLSGKNQMLECPNLRQLTIAHCPKMSSLTRQSLLEIDDCSPSLLSPQ</sequence>
<dbReference type="InterPro" id="IPR027417">
    <property type="entry name" value="P-loop_NTPase"/>
</dbReference>
<evidence type="ECO:0000259" key="8">
    <source>
        <dbReference type="SMART" id="SM00382"/>
    </source>
</evidence>
<keyword evidence="4" id="KW-0067">ATP-binding</keyword>
<dbReference type="PRINTS" id="PR00364">
    <property type="entry name" value="DISEASERSIST"/>
</dbReference>
<evidence type="ECO:0000256" key="5">
    <source>
        <dbReference type="SAM" id="Coils"/>
    </source>
</evidence>
<evidence type="ECO:0000256" key="1">
    <source>
        <dbReference type="ARBA" id="ARBA00008894"/>
    </source>
</evidence>
<dbReference type="InterPro" id="IPR032675">
    <property type="entry name" value="LRR_dom_sf"/>
</dbReference>
<dbReference type="EMBL" id="JBJKBG010000007">
    <property type="protein sequence ID" value="KAL3729906.1"/>
    <property type="molecule type" value="Genomic_DNA"/>
</dbReference>
<feature type="non-terminal residue" evidence="9">
    <location>
        <position position="2140"/>
    </location>
</feature>
<dbReference type="Pfam" id="PF23247">
    <property type="entry name" value="LRR_RPS2"/>
    <property type="match status" value="6"/>
</dbReference>
<evidence type="ECO:0000256" key="6">
    <source>
        <dbReference type="SAM" id="MobiDB-lite"/>
    </source>
</evidence>